<reference evidence="2" key="1">
    <citation type="submission" date="2022-04" db="EMBL/GenBank/DDBJ databases">
        <title>Flavobacterium pygoscelis sp. nov. isolated from Chinstrap chick (Pygoscelis antarcticus).</title>
        <authorList>
            <person name="Irgang R."/>
            <person name="Poblete-Morales M."/>
            <person name="Avendano-Herrera R."/>
        </authorList>
    </citation>
    <scope>NUCLEOTIDE SEQUENCE</scope>
    <source>
        <strain evidence="2">I-SCBP12n</strain>
    </source>
</reference>
<gene>
    <name evidence="2" type="ORF">MW871_14995</name>
</gene>
<dbReference type="Proteomes" id="UP001139260">
    <property type="component" value="Unassembled WGS sequence"/>
</dbReference>
<organism evidence="2 3">
    <name type="scientific">Flavobacterium pygoscelis</name>
    <dbReference type="NCBI Taxonomy" id="2893176"/>
    <lineage>
        <taxon>Bacteria</taxon>
        <taxon>Pseudomonadati</taxon>
        <taxon>Bacteroidota</taxon>
        <taxon>Flavobacteriia</taxon>
        <taxon>Flavobacteriales</taxon>
        <taxon>Flavobacteriaceae</taxon>
        <taxon>Flavobacterium</taxon>
    </lineage>
</organism>
<accession>A0A9X1XTH4</accession>
<feature type="domain" description="Phage head morphogenesis" evidence="1">
    <location>
        <begin position="115"/>
        <end position="204"/>
    </location>
</feature>
<dbReference type="Pfam" id="PF04233">
    <property type="entry name" value="Phage_Mu_F"/>
    <property type="match status" value="1"/>
</dbReference>
<proteinExistence type="predicted"/>
<keyword evidence="3" id="KW-1185">Reference proteome</keyword>
<comment type="caution">
    <text evidence="2">The sequence shown here is derived from an EMBL/GenBank/DDBJ whole genome shotgun (WGS) entry which is preliminary data.</text>
</comment>
<name>A0A9X1XTH4_9FLAO</name>
<dbReference type="AlphaFoldDB" id="A0A9X1XTH4"/>
<evidence type="ECO:0000313" key="3">
    <source>
        <dbReference type="Proteomes" id="UP001139260"/>
    </source>
</evidence>
<protein>
    <submittedName>
        <fullName evidence="2">Phage head morphogenesis protein</fullName>
    </submittedName>
</protein>
<sequence length="496" mass="56050">MYDCDCDDCKTQNQTLAFDKDKFKGILNSVEKAFKQLHKKGNYKPEDIGNTKAYKDLIKETSGILNGAISDNDIPEAMLKSLKEDTFIFSGLKTNAQLAEASQLLLTENGKIKSFSAFSKDVESIKENYNQNYLEAEYQFAVSSSQSAGNWANISNDYDLQYRTAGDDRVRDSHDALRDVTLPSDDAFWLSYYPPNGWRCRCNAVQVRKGKYEVSDSAKSITKAETATSQIGKDGKNKLAIFRFNPGAQKVVFPPTHPYTKVAGADKVRKELKKQDSINIADFIKGDEPTNKEIKNILMSYAKLSPEDFRNGLDDIKILKSRSYMMQHSMSYSDKTGKWVGGSKITMSSHEFSSIKFNPLEEFKGGLAAIKSGKKMTFNQEYSFESLWHEILHAKTQTAPRKLSPVGIKNMETVNQFCARHTYPDFIKKLGGEAIHQTEILEKGYGYQGWINDFRAKLKTYGIDEKQAVKDFMPHLMSDYSSIGSKVNEYFIANAK</sequence>
<dbReference type="InterPro" id="IPR006528">
    <property type="entry name" value="Phage_head_morphogenesis_dom"/>
</dbReference>
<evidence type="ECO:0000259" key="1">
    <source>
        <dbReference type="Pfam" id="PF04233"/>
    </source>
</evidence>
<dbReference type="EMBL" id="JALNUB010000013">
    <property type="protein sequence ID" value="MCK8143195.1"/>
    <property type="molecule type" value="Genomic_DNA"/>
</dbReference>
<evidence type="ECO:0000313" key="2">
    <source>
        <dbReference type="EMBL" id="MCK8143195.1"/>
    </source>
</evidence>
<dbReference type="RefSeq" id="WP_248429228.1">
    <property type="nucleotide sequence ID" value="NZ_JALNUB010000013.1"/>
</dbReference>